<dbReference type="PROSITE" id="PS50068">
    <property type="entry name" value="LDLRA_2"/>
    <property type="match status" value="1"/>
</dbReference>
<sequence length="68" mass="7413">MKEDRGKAAFGDTSLQMCAEGLFQCSRNTSYDELVCIPSIARCNGIPDCPGSSDEFGCEENQCHGNFQ</sequence>
<dbReference type="RefSeq" id="XP_008487068.1">
    <property type="nucleotide sequence ID" value="XM_008488846.3"/>
</dbReference>
<dbReference type="InterPro" id="IPR002172">
    <property type="entry name" value="LDrepeatLR_classA_rpt"/>
</dbReference>
<dbReference type="InterPro" id="IPR023415">
    <property type="entry name" value="LDLR_class-A_CS"/>
</dbReference>
<protein>
    <submittedName>
        <fullName evidence="4">CD320 antigen-like</fullName>
    </submittedName>
</protein>
<dbReference type="KEGG" id="dci:103523828"/>
<dbReference type="Pfam" id="PF00057">
    <property type="entry name" value="Ldl_recept_a"/>
    <property type="match status" value="1"/>
</dbReference>
<feature type="non-terminal residue" evidence="4">
    <location>
        <position position="68"/>
    </location>
</feature>
<dbReference type="CDD" id="cd00112">
    <property type="entry name" value="LDLa"/>
    <property type="match status" value="1"/>
</dbReference>
<evidence type="ECO:0000313" key="4">
    <source>
        <dbReference type="RefSeq" id="XP_008487068.1"/>
    </source>
</evidence>
<proteinExistence type="predicted"/>
<comment type="caution">
    <text evidence="2">Lacks conserved residue(s) required for the propagation of feature annotation.</text>
</comment>
<dbReference type="Gene3D" id="4.10.400.10">
    <property type="entry name" value="Low-density Lipoprotein Receptor"/>
    <property type="match status" value="1"/>
</dbReference>
<dbReference type="SMART" id="SM00192">
    <property type="entry name" value="LDLa"/>
    <property type="match status" value="1"/>
</dbReference>
<dbReference type="PROSITE" id="PS01209">
    <property type="entry name" value="LDLRA_1"/>
    <property type="match status" value="1"/>
</dbReference>
<accession>A0A1S3DT49</accession>
<dbReference type="SUPFAM" id="SSF57424">
    <property type="entry name" value="LDL receptor-like module"/>
    <property type="match status" value="1"/>
</dbReference>
<name>A0A1S3DT49_DIACI</name>
<evidence type="ECO:0000256" key="1">
    <source>
        <dbReference type="ARBA" id="ARBA00023157"/>
    </source>
</evidence>
<dbReference type="Proteomes" id="UP000079169">
    <property type="component" value="Unplaced"/>
</dbReference>
<evidence type="ECO:0000256" key="2">
    <source>
        <dbReference type="PROSITE-ProRule" id="PRU00124"/>
    </source>
</evidence>
<keyword evidence="3" id="KW-1185">Reference proteome</keyword>
<dbReference type="PaxDb" id="121845-A0A1S3DT49"/>
<organism evidence="3 4">
    <name type="scientific">Diaphorina citri</name>
    <name type="common">Asian citrus psyllid</name>
    <dbReference type="NCBI Taxonomy" id="121845"/>
    <lineage>
        <taxon>Eukaryota</taxon>
        <taxon>Metazoa</taxon>
        <taxon>Ecdysozoa</taxon>
        <taxon>Arthropoda</taxon>
        <taxon>Hexapoda</taxon>
        <taxon>Insecta</taxon>
        <taxon>Pterygota</taxon>
        <taxon>Neoptera</taxon>
        <taxon>Paraneoptera</taxon>
        <taxon>Hemiptera</taxon>
        <taxon>Sternorrhyncha</taxon>
        <taxon>Psylloidea</taxon>
        <taxon>Psyllidae</taxon>
        <taxon>Diaphorininae</taxon>
        <taxon>Diaphorina</taxon>
    </lineage>
</organism>
<dbReference type="GeneID" id="103523828"/>
<evidence type="ECO:0000313" key="3">
    <source>
        <dbReference type="Proteomes" id="UP000079169"/>
    </source>
</evidence>
<dbReference type="InterPro" id="IPR036055">
    <property type="entry name" value="LDL_receptor-like_sf"/>
</dbReference>
<reference evidence="4" key="1">
    <citation type="submission" date="2025-08" db="UniProtKB">
        <authorList>
            <consortium name="RefSeq"/>
        </authorList>
    </citation>
    <scope>IDENTIFICATION</scope>
</reference>
<keyword evidence="1 2" id="KW-1015">Disulfide bond</keyword>
<dbReference type="AlphaFoldDB" id="A0A1S3DT49"/>
<feature type="disulfide bond" evidence="2">
    <location>
        <begin position="43"/>
        <end position="58"/>
    </location>
</feature>
<gene>
    <name evidence="4" type="primary">LOC103523828</name>
</gene>